<evidence type="ECO:0000256" key="5">
    <source>
        <dbReference type="SAM" id="Phobius"/>
    </source>
</evidence>
<dbReference type="PANTHER" id="PTHR23508">
    <property type="entry name" value="CARBOXYLIC ACID TRANSPORTER PROTEIN HOMOLOG"/>
    <property type="match status" value="1"/>
</dbReference>
<evidence type="ECO:0000256" key="2">
    <source>
        <dbReference type="ARBA" id="ARBA00022692"/>
    </source>
</evidence>
<dbReference type="Proteomes" id="UP000694255">
    <property type="component" value="Unassembled WGS sequence"/>
</dbReference>
<feature type="transmembrane region" description="Helical" evidence="5">
    <location>
        <begin position="428"/>
        <end position="448"/>
    </location>
</feature>
<keyword evidence="3 5" id="KW-1133">Transmembrane helix</keyword>
<feature type="transmembrane region" description="Helical" evidence="5">
    <location>
        <begin position="88"/>
        <end position="109"/>
    </location>
</feature>
<dbReference type="OrthoDB" id="5296287at2759"/>
<reference evidence="7 8" key="1">
    <citation type="journal article" date="2021" name="DNA Res.">
        <title>Genome analysis of Candida subhashii reveals its hybrid nature and dual mitochondrial genome conformations.</title>
        <authorList>
            <person name="Mixao V."/>
            <person name="Hegedusova E."/>
            <person name="Saus E."/>
            <person name="Pryszcz L.P."/>
            <person name="Cillingova A."/>
            <person name="Nosek J."/>
            <person name="Gabaldon T."/>
        </authorList>
    </citation>
    <scope>NUCLEOTIDE SEQUENCE [LARGE SCALE GENOMIC DNA]</scope>
    <source>
        <strain evidence="7 8">CBS 10753</strain>
    </source>
</reference>
<dbReference type="GO" id="GO:0035879">
    <property type="term" value="P:plasma membrane lactate transport"/>
    <property type="evidence" value="ECO:0007669"/>
    <property type="project" value="TreeGrafter"/>
</dbReference>
<sequence>MDQKLTQDCSSDSKENEAIQLPVVDPVMEEFHLFNEKPDFSAAAIRSYFGTRFSTLMDLPLHHREEGWFEVVNPFPALREMTASNWNFCLLGFFAWSLDAMDFFCVSVAVPEIAETLGVSVTDISWGVTVVLMLRSVGALIFGLASDYIGRKWSYILIAALFIVAEVGTGLVQTYHQFIGVRALFGILMGSMYPVVTAIEGQPTRARSVISGMFPAGYNLGYNFAIIFYLAFADTYKPGEGWRSLFWFSGGLSIILIVWRFLSPESPEYLKILQKKKEFNAEVQKGHGFLKKVDYSVFVTLKTEWLVFSYLVLLFAGFNFISHGTQDLYSTLLTKQFDVTLNKKTIIIAISNIAAMLGGVTMGSVSELFGRRLTILICMLWCGAFVYPAYFNADKNWWAFVLLMFGTNGSWGGAAIHLLELVNSTHRTLLSGLAYQMGNLISSASMTIEAKLGENFPIERAAEGVYDYAKVMCIFSGAIFAYMVVCIFLGPERFHREIRVVEHDEDQAIEKVAKSQV</sequence>
<evidence type="ECO:0000259" key="6">
    <source>
        <dbReference type="PROSITE" id="PS50850"/>
    </source>
</evidence>
<dbReference type="Pfam" id="PF00083">
    <property type="entry name" value="Sugar_tr"/>
    <property type="match status" value="1"/>
</dbReference>
<dbReference type="InterPro" id="IPR005828">
    <property type="entry name" value="MFS_sugar_transport-like"/>
</dbReference>
<feature type="transmembrane region" description="Helical" evidence="5">
    <location>
        <begin position="178"/>
        <end position="196"/>
    </location>
</feature>
<dbReference type="GeneID" id="73467564"/>
<feature type="transmembrane region" description="Helical" evidence="5">
    <location>
        <begin position="397"/>
        <end position="416"/>
    </location>
</feature>
<feature type="transmembrane region" description="Helical" evidence="5">
    <location>
        <begin position="345"/>
        <end position="366"/>
    </location>
</feature>
<name>A0A8J5QQJ2_9ASCO</name>
<dbReference type="CDD" id="cd17316">
    <property type="entry name" value="MFS_SV2_like"/>
    <property type="match status" value="1"/>
</dbReference>
<feature type="transmembrane region" description="Helical" evidence="5">
    <location>
        <begin position="124"/>
        <end position="146"/>
    </location>
</feature>
<feature type="transmembrane region" description="Helical" evidence="5">
    <location>
        <begin position="153"/>
        <end position="172"/>
    </location>
</feature>
<keyword evidence="8" id="KW-1185">Reference proteome</keyword>
<protein>
    <recommendedName>
        <fullName evidence="6">Major facilitator superfamily (MFS) profile domain-containing protein</fullName>
    </recommendedName>
</protein>
<organism evidence="7 8">
    <name type="scientific">[Candida] subhashii</name>
    <dbReference type="NCBI Taxonomy" id="561895"/>
    <lineage>
        <taxon>Eukaryota</taxon>
        <taxon>Fungi</taxon>
        <taxon>Dikarya</taxon>
        <taxon>Ascomycota</taxon>
        <taxon>Saccharomycotina</taxon>
        <taxon>Pichiomycetes</taxon>
        <taxon>Debaryomycetaceae</taxon>
        <taxon>Spathaspora</taxon>
    </lineage>
</organism>
<evidence type="ECO:0000256" key="4">
    <source>
        <dbReference type="ARBA" id="ARBA00023136"/>
    </source>
</evidence>
<comment type="subcellular location">
    <subcellularLocation>
        <location evidence="1">Membrane</location>
        <topology evidence="1">Multi-pass membrane protein</topology>
    </subcellularLocation>
</comment>
<feature type="domain" description="Major facilitator superfamily (MFS) profile" evidence="6">
    <location>
        <begin position="88"/>
        <end position="494"/>
    </location>
</feature>
<gene>
    <name evidence="7" type="ORF">J8A68_000763</name>
</gene>
<proteinExistence type="predicted"/>
<feature type="transmembrane region" description="Helical" evidence="5">
    <location>
        <begin position="305"/>
        <end position="325"/>
    </location>
</feature>
<feature type="transmembrane region" description="Helical" evidence="5">
    <location>
        <begin position="208"/>
        <end position="232"/>
    </location>
</feature>
<comment type="caution">
    <text evidence="7">The sequence shown here is derived from an EMBL/GenBank/DDBJ whole genome shotgun (WGS) entry which is preliminary data.</text>
</comment>
<accession>A0A8J5QQJ2</accession>
<keyword evidence="2 5" id="KW-0812">Transmembrane</keyword>
<dbReference type="AlphaFoldDB" id="A0A8J5QQJ2"/>
<feature type="transmembrane region" description="Helical" evidence="5">
    <location>
        <begin position="468"/>
        <end position="489"/>
    </location>
</feature>
<feature type="transmembrane region" description="Helical" evidence="5">
    <location>
        <begin position="373"/>
        <end position="391"/>
    </location>
</feature>
<dbReference type="InterPro" id="IPR020846">
    <property type="entry name" value="MFS_dom"/>
</dbReference>
<dbReference type="GO" id="GO:0005886">
    <property type="term" value="C:plasma membrane"/>
    <property type="evidence" value="ECO:0007669"/>
    <property type="project" value="TreeGrafter"/>
</dbReference>
<dbReference type="EMBL" id="JAGSYN010000047">
    <property type="protein sequence ID" value="KAG7665743.1"/>
    <property type="molecule type" value="Genomic_DNA"/>
</dbReference>
<evidence type="ECO:0000313" key="8">
    <source>
        <dbReference type="Proteomes" id="UP000694255"/>
    </source>
</evidence>
<keyword evidence="4 5" id="KW-0472">Membrane</keyword>
<evidence type="ECO:0000256" key="3">
    <source>
        <dbReference type="ARBA" id="ARBA00022989"/>
    </source>
</evidence>
<dbReference type="PANTHER" id="PTHR23508:SF10">
    <property type="entry name" value="CARBOXYLIC ACID TRANSPORTER PROTEIN HOMOLOG"/>
    <property type="match status" value="1"/>
</dbReference>
<evidence type="ECO:0000256" key="1">
    <source>
        <dbReference type="ARBA" id="ARBA00004141"/>
    </source>
</evidence>
<dbReference type="GO" id="GO:0015355">
    <property type="term" value="F:secondary active monocarboxylate transmembrane transporter activity"/>
    <property type="evidence" value="ECO:0007669"/>
    <property type="project" value="TreeGrafter"/>
</dbReference>
<dbReference type="RefSeq" id="XP_049265975.1">
    <property type="nucleotide sequence ID" value="XM_049410472.1"/>
</dbReference>
<evidence type="ECO:0000313" key="7">
    <source>
        <dbReference type="EMBL" id="KAG7665743.1"/>
    </source>
</evidence>
<feature type="transmembrane region" description="Helical" evidence="5">
    <location>
        <begin position="244"/>
        <end position="262"/>
    </location>
</feature>
<dbReference type="PROSITE" id="PS50850">
    <property type="entry name" value="MFS"/>
    <property type="match status" value="1"/>
</dbReference>